<comment type="caution">
    <text evidence="2">The sequence shown here is derived from an EMBL/GenBank/DDBJ whole genome shotgun (WGS) entry which is preliminary data.</text>
</comment>
<dbReference type="EMBL" id="RBXN01000001">
    <property type="protein sequence ID" value="RKT61046.1"/>
    <property type="molecule type" value="Genomic_DNA"/>
</dbReference>
<dbReference type="Gene3D" id="2.60.40.2340">
    <property type="match status" value="1"/>
</dbReference>
<dbReference type="Proteomes" id="UP000269493">
    <property type="component" value="Unassembled WGS sequence"/>
</dbReference>
<feature type="signal peptide" evidence="1">
    <location>
        <begin position="1"/>
        <end position="19"/>
    </location>
</feature>
<evidence type="ECO:0000256" key="1">
    <source>
        <dbReference type="SAM" id="SignalP"/>
    </source>
</evidence>
<evidence type="ECO:0000313" key="2">
    <source>
        <dbReference type="EMBL" id="RKT61046.1"/>
    </source>
</evidence>
<dbReference type="RefSeq" id="WP_147404848.1">
    <property type="nucleotide sequence ID" value="NZ_KI440832.1"/>
</dbReference>
<feature type="chain" id="PRO_5019848035" description="Cadherin-like protein" evidence="1">
    <location>
        <begin position="20"/>
        <end position="500"/>
    </location>
</feature>
<protein>
    <recommendedName>
        <fullName evidence="4">Cadherin-like protein</fullName>
    </recommendedName>
</protein>
<gene>
    <name evidence="2" type="ORF">BC742_0084</name>
</gene>
<evidence type="ECO:0008006" key="4">
    <source>
        <dbReference type="Google" id="ProtNLM"/>
    </source>
</evidence>
<dbReference type="SUPFAM" id="SSF89372">
    <property type="entry name" value="Fucose-specific lectin"/>
    <property type="match status" value="1"/>
</dbReference>
<sequence length="500" mass="53676">MKKLFFNLLLLSMCSALFVACSDDDNDGDVTAVVGLKSFGFYAEDNSALAEDYIVPEITGDMRIAVPANTDISALVARFTTEDGNEVKINGVLQESGVTANDYTYPVDIIVTDTKSNTSKSYVITIVFQSPKIWKKITDFNPTSELAGDFAMKVNPKDNMPYIAYTVDDNGSDKLCVAKWNGSAFENVGTENFSTAVSGGIDIAFDPDGIPYVLYIDKDNGTAATVMKYTGGNWSVVGNPGFSIKANASSGTTLAIDPQTKNPVVVTISNNASAAIARRAPELSYFNGSSWVTAQVFTGRPGVSGTTYAAFVPVATTYGNSVYIAMSNNGAGYSLYKFTNGTIAPVVEGGFLKEGATSNGIKDLSIDIDGNGNVFLCTVDNADTEDGNPRLFKYNLESGQLAIVGGAINNVFESHNFYKVAVDAQNTPFVVYRDYKGLKNSFVINLDNTTKQWSDAFALNTASSERAFVDFNSNNDGFIGVLMEEGNVIELYTYVDVDAD</sequence>
<organism evidence="2 3">
    <name type="scientific">Coprobacter fastidiosus NSB1 = JCM 33896</name>
    <dbReference type="NCBI Taxonomy" id="1349822"/>
    <lineage>
        <taxon>Bacteria</taxon>
        <taxon>Pseudomonadati</taxon>
        <taxon>Bacteroidota</taxon>
        <taxon>Bacteroidia</taxon>
        <taxon>Bacteroidales</taxon>
        <taxon>Barnesiellaceae</taxon>
        <taxon>Coprobacter</taxon>
    </lineage>
</organism>
<dbReference type="OrthoDB" id="789014at2"/>
<keyword evidence="1" id="KW-0732">Signal</keyword>
<dbReference type="GeneID" id="92927245"/>
<evidence type="ECO:0000313" key="3">
    <source>
        <dbReference type="Proteomes" id="UP000269493"/>
    </source>
</evidence>
<dbReference type="PROSITE" id="PS51257">
    <property type="entry name" value="PROKAR_LIPOPROTEIN"/>
    <property type="match status" value="1"/>
</dbReference>
<accession>A0A495WHM6</accession>
<reference evidence="2 3" key="1">
    <citation type="submission" date="2018-10" db="EMBL/GenBank/DDBJ databases">
        <title>Genomic Encyclopedia of Archaeal and Bacterial Type Strains, Phase II (KMG-II): from individual species to whole genera.</title>
        <authorList>
            <person name="Goeker M."/>
        </authorList>
    </citation>
    <scope>NUCLEOTIDE SEQUENCE [LARGE SCALE GENOMIC DNA]</scope>
    <source>
        <strain evidence="2 3">NSB1</strain>
    </source>
</reference>
<name>A0A495WHM6_9BACT</name>
<proteinExistence type="predicted"/>
<keyword evidence="3" id="KW-1185">Reference proteome</keyword>
<dbReference type="AlphaFoldDB" id="A0A495WHM6"/>